<sequence>MLSRLETPVSRISVDLQQGSIIKKHFDDRAQTWLSISKVLDKESSRSQLLNAILTSGEEVPYEVVWKQSKVSEALHSDEFKSNYGSATVLAATSTFIAVGTSSGIVVGFNYHQEISFVTDLATNSSTTNSNVPDVSPITCLAFSSSSLSVAAGYQNGSIRIWEIPIAASEIDPLHPIELIHIINPVSLEDRFTMNRLGHLSLPITSILFVSTLNTQLVASDVSGLVFYHHLFKRLMKRGVTSIKLFGRNDANIISESGKFVIYGCEQLPLGSEYLITDDLAVFAVITSSMLAIVSILSLNNSSDLKVKTHYTVGRATEVVRAVNGSNSNGNHENGTDSNSGITSPTPVRDSSVRLSSLNWVPGRKVANGSWEGAKLIYTYNRTLTILQLDTTNLKEMALALANVKDKDKLIPSLQFERVCRWKYSDDISAVRWLSSDVFMLFAPSKFSVCHYDTVRGKVTEFCGLPPPFDVQPLELVHSSRDQEFTASTIDSSIVMVKRTIMAHSSLGIFFGSLPSWADTLVGLLSKHAYRSALSVALKYFLTSDPSEISVAGLPSDQKARKSLVRPYMVRILKEVGLIFERGHLNSLSETKDESEQDLALTILVLCIQTIAQLQYQSEGEDDYSSILDTFYTSFNDDALFFETIIPYCLNGMILYLPPLILKRLVEYAVSMNKGDTLTEVICSLNIQSLDIDLTLRLCNQHGLRDCTIYIWSYVLQNYVYPLIEFINEIINGETEHLDKAFAYMSFIFTGRQYPTDRPIDYAVVSGAQDNIARFLFSINQLPEMPVDDDTVFPYLHTFLTFDSFQMLSCINEFFESSYLNEDSTTHLTRQYIVDCLLDVYHSSSSTFSKLDWTNLAIFVARNYAKYSQFIRLSESVLEKVVDDLCSFSNDSLSYDCELALQSLLPHYEPPNEAILLSKLKSAKFHNVLIGLYRVKGEYAHALNAWCESWDHSQEDMGQGSLAANLETAYLNCTTTSARMDLKEVIRKHFSQFIEIDNVEFVRLNSKFEPSLHDECMKMGDGLAYSYLRELFANNWETQDIPDIGKMMTRYTTLLCDRDPDHVLVWVKQNGKLLLKKGEVSKVKGILKQRNQVMALVVLLQNKEDYNSAVDELLSAFETDIESLRHHKSTTESTEDRKEKLQLLAAICGEKEDLWLLVIERFISLSKDMADESDTASRVLRECILYCFKEVSDGSVTRSDDSLIMKVLHRMIGTESTVMSQFRSILGDVFISYSYEGTMSEIVLRIVNQDIKKLILTIRLNNLMGWSINSRNCTSCGKVLCGGVEQGNYDANRVREYEKLWGGQEVNSSFYGFTIVLFNCQHSYHLRCLEKLGWHRNEPCVICKP</sequence>
<gene>
    <name evidence="1" type="ORF">QFC19_008890</name>
</gene>
<organism evidence="1 2">
    <name type="scientific">Naganishia cerealis</name>
    <dbReference type="NCBI Taxonomy" id="610337"/>
    <lineage>
        <taxon>Eukaryota</taxon>
        <taxon>Fungi</taxon>
        <taxon>Dikarya</taxon>
        <taxon>Basidiomycota</taxon>
        <taxon>Agaricomycotina</taxon>
        <taxon>Tremellomycetes</taxon>
        <taxon>Filobasidiales</taxon>
        <taxon>Filobasidiaceae</taxon>
        <taxon>Naganishia</taxon>
    </lineage>
</organism>
<evidence type="ECO:0000313" key="2">
    <source>
        <dbReference type="Proteomes" id="UP001241377"/>
    </source>
</evidence>
<proteinExistence type="predicted"/>
<keyword evidence="2" id="KW-1185">Reference proteome</keyword>
<dbReference type="Proteomes" id="UP001241377">
    <property type="component" value="Unassembled WGS sequence"/>
</dbReference>
<comment type="caution">
    <text evidence="1">The sequence shown here is derived from an EMBL/GenBank/DDBJ whole genome shotgun (WGS) entry which is preliminary data.</text>
</comment>
<name>A0ACC2UZR8_9TREE</name>
<protein>
    <submittedName>
        <fullName evidence="1">Uncharacterized protein</fullName>
    </submittedName>
</protein>
<dbReference type="EMBL" id="JASBWR010000141">
    <property type="protein sequence ID" value="KAJ9091961.1"/>
    <property type="molecule type" value="Genomic_DNA"/>
</dbReference>
<evidence type="ECO:0000313" key="1">
    <source>
        <dbReference type="EMBL" id="KAJ9091961.1"/>
    </source>
</evidence>
<reference evidence="1" key="1">
    <citation type="submission" date="2023-04" db="EMBL/GenBank/DDBJ databases">
        <title>Draft Genome sequencing of Naganishia species isolated from polar environments using Oxford Nanopore Technology.</title>
        <authorList>
            <person name="Leo P."/>
            <person name="Venkateswaran K."/>
        </authorList>
    </citation>
    <scope>NUCLEOTIDE SEQUENCE</scope>
    <source>
        <strain evidence="1">MNA-CCFEE 5261</strain>
    </source>
</reference>
<accession>A0ACC2UZR8</accession>